<dbReference type="Proteomes" id="UP000632454">
    <property type="component" value="Unassembled WGS sequence"/>
</dbReference>
<accession>A0ABQ1V7E5</accession>
<dbReference type="InterPro" id="IPR049449">
    <property type="entry name" value="TesB_ACOT8-like_N"/>
</dbReference>
<evidence type="ECO:0000259" key="2">
    <source>
        <dbReference type="Pfam" id="PF20789"/>
    </source>
</evidence>
<proteinExistence type="predicted"/>
<evidence type="ECO:0000313" key="4">
    <source>
        <dbReference type="Proteomes" id="UP000632454"/>
    </source>
</evidence>
<keyword evidence="4" id="KW-1185">Reference proteome</keyword>
<reference evidence="4" key="1">
    <citation type="journal article" date="2019" name="Int. J. Syst. Evol. Microbiol.">
        <title>The Global Catalogue of Microorganisms (GCM) 10K type strain sequencing project: providing services to taxonomists for standard genome sequencing and annotation.</title>
        <authorList>
            <consortium name="The Broad Institute Genomics Platform"/>
            <consortium name="The Broad Institute Genome Sequencing Center for Infectious Disease"/>
            <person name="Wu L."/>
            <person name="Ma J."/>
        </authorList>
    </citation>
    <scope>NUCLEOTIDE SEQUENCE [LARGE SCALE GENOMIC DNA]</scope>
    <source>
        <strain evidence="4">CCM 7855</strain>
    </source>
</reference>
<dbReference type="InterPro" id="IPR042171">
    <property type="entry name" value="Acyl-CoA_hotdog"/>
</dbReference>
<feature type="domain" description="Acyl-CoA thioesterase-like N-terminal HotDog" evidence="1">
    <location>
        <begin position="32"/>
        <end position="118"/>
    </location>
</feature>
<evidence type="ECO:0008006" key="5">
    <source>
        <dbReference type="Google" id="ProtNLM"/>
    </source>
</evidence>
<evidence type="ECO:0000313" key="3">
    <source>
        <dbReference type="EMBL" id="GGF42482.1"/>
    </source>
</evidence>
<dbReference type="EMBL" id="BMCS01000003">
    <property type="protein sequence ID" value="GGF42482.1"/>
    <property type="molecule type" value="Genomic_DNA"/>
</dbReference>
<gene>
    <name evidence="3" type="ORF">GCM10007298_42720</name>
</gene>
<dbReference type="Gene3D" id="2.40.160.210">
    <property type="entry name" value="Acyl-CoA thioesterase, double hotdog domain"/>
    <property type="match status" value="1"/>
</dbReference>
<evidence type="ECO:0000259" key="1">
    <source>
        <dbReference type="Pfam" id="PF13622"/>
    </source>
</evidence>
<sequence>MSSTEPTGAAYYVPLGATDGYEHFAPATATESVWTDTIQHGGPPSALLMRALESVDHAPGLSMSRVTIDILGAIGLSENRTRAITIRPGRQISQIQAELDVLGPDGRYRTAARATAWLLATSDTAELAGESISPPTPADGGGGGELPDWTSTGWAGSGFIASVDFERSDPAAGRPGLTWLRPRIDIVEGETASPLSRFCCVVDIANGLGSTLSPREWTWMNTDTTIHLHRVPTGDWFGVDAELTVGASGFGYTAADLFDESGPVGRSSQTVLLNRL</sequence>
<dbReference type="Pfam" id="PF20789">
    <property type="entry name" value="4HBT_3C"/>
    <property type="match status" value="1"/>
</dbReference>
<dbReference type="InterPro" id="IPR049450">
    <property type="entry name" value="ACOT8-like_C"/>
</dbReference>
<protein>
    <recommendedName>
        <fullName evidence="5">Thioesterase</fullName>
    </recommendedName>
</protein>
<dbReference type="SUPFAM" id="SSF54637">
    <property type="entry name" value="Thioesterase/thiol ester dehydrase-isomerase"/>
    <property type="match status" value="1"/>
</dbReference>
<dbReference type="RefSeq" id="WP_229705380.1">
    <property type="nucleotide sequence ID" value="NZ_BMCS01000003.1"/>
</dbReference>
<feature type="domain" description="Acyl-CoA thioesterase-like C-terminal" evidence="2">
    <location>
        <begin position="149"/>
        <end position="272"/>
    </location>
</feature>
<dbReference type="InterPro" id="IPR029069">
    <property type="entry name" value="HotDog_dom_sf"/>
</dbReference>
<dbReference type="Pfam" id="PF13622">
    <property type="entry name" value="4HBT_3"/>
    <property type="match status" value="1"/>
</dbReference>
<organism evidence="3 4">
    <name type="scientific">Williamsia phyllosphaerae</name>
    <dbReference type="NCBI Taxonomy" id="885042"/>
    <lineage>
        <taxon>Bacteria</taxon>
        <taxon>Bacillati</taxon>
        <taxon>Actinomycetota</taxon>
        <taxon>Actinomycetes</taxon>
        <taxon>Mycobacteriales</taxon>
        <taxon>Nocardiaceae</taxon>
        <taxon>Williamsia</taxon>
    </lineage>
</organism>
<comment type="caution">
    <text evidence="3">The sequence shown here is derived from an EMBL/GenBank/DDBJ whole genome shotgun (WGS) entry which is preliminary data.</text>
</comment>
<name>A0ABQ1V7E5_9NOCA</name>